<feature type="transmembrane region" description="Helical" evidence="7">
    <location>
        <begin position="464"/>
        <end position="490"/>
    </location>
</feature>
<dbReference type="PANTHER" id="PTHR42829:SF1">
    <property type="entry name" value="INORGANIC CARBON TRANSPORTER SUBUNIT DABB-RELATED"/>
    <property type="match status" value="1"/>
</dbReference>
<feature type="domain" description="NADH:quinone oxidoreductase/Mrp antiporter transmembrane" evidence="9">
    <location>
        <begin position="126"/>
        <end position="375"/>
    </location>
</feature>
<dbReference type="Pfam" id="PF00662">
    <property type="entry name" value="Proton_antipo_N"/>
    <property type="match status" value="1"/>
</dbReference>
<feature type="transmembrane region" description="Helical" evidence="7">
    <location>
        <begin position="6"/>
        <end position="24"/>
    </location>
</feature>
<keyword evidence="6 7" id="KW-0472">Membrane</keyword>
<keyword evidence="5 7" id="KW-1133">Transmembrane helix</keyword>
<dbReference type="PRINTS" id="PR01434">
    <property type="entry name" value="NADHDHGNASE5"/>
</dbReference>
<dbReference type="HAMAP" id="MF_00862">
    <property type="entry name" value="DabB"/>
    <property type="match status" value="1"/>
</dbReference>
<evidence type="ECO:0000256" key="6">
    <source>
        <dbReference type="ARBA" id="ARBA00023136"/>
    </source>
</evidence>
<comment type="function">
    <text evidence="7">Part of an energy-coupled inorganic carbon pump.</text>
</comment>
<feature type="transmembrane region" description="Helical" evidence="7">
    <location>
        <begin position="392"/>
        <end position="410"/>
    </location>
</feature>
<reference evidence="11 12" key="1">
    <citation type="submission" date="2022-08" db="EMBL/GenBank/DDBJ databases">
        <title>Algoriphagus sp. CAU 1643 isolated from mud.</title>
        <authorList>
            <person name="Kim W."/>
        </authorList>
    </citation>
    <scope>NUCLEOTIDE SEQUENCE [LARGE SCALE GENOMIC DNA]</scope>
    <source>
        <strain evidence="11 12">CAU 1643</strain>
    </source>
</reference>
<evidence type="ECO:0000256" key="2">
    <source>
        <dbReference type="ARBA" id="ARBA00022448"/>
    </source>
</evidence>
<dbReference type="InterPro" id="IPR001516">
    <property type="entry name" value="Proton_antipo_N"/>
</dbReference>
<evidence type="ECO:0000256" key="5">
    <source>
        <dbReference type="ARBA" id="ARBA00022989"/>
    </source>
</evidence>
<gene>
    <name evidence="7" type="primary">dabB</name>
    <name evidence="11" type="ORF">NY014_11350</name>
</gene>
<accession>A0ABT2G6W7</accession>
<dbReference type="PANTHER" id="PTHR42829">
    <property type="entry name" value="NADH-UBIQUINONE OXIDOREDUCTASE CHAIN 5"/>
    <property type="match status" value="1"/>
</dbReference>
<feature type="domain" description="NADH-Ubiquinone oxidoreductase (complex I) chain 5 N-terminal" evidence="10">
    <location>
        <begin position="66"/>
        <end position="109"/>
    </location>
</feature>
<evidence type="ECO:0000259" key="10">
    <source>
        <dbReference type="Pfam" id="PF00662"/>
    </source>
</evidence>
<dbReference type="InterPro" id="IPR003945">
    <property type="entry name" value="NU5C-like"/>
</dbReference>
<dbReference type="Pfam" id="PF00361">
    <property type="entry name" value="Proton_antipo_M"/>
    <property type="match status" value="1"/>
</dbReference>
<keyword evidence="2 7" id="KW-0813">Transport</keyword>
<keyword evidence="12" id="KW-1185">Reference proteome</keyword>
<sequence length="521" mass="58022">MNSLILSSLFIFPALLFSLSNFRFLSLRKSYDLVQFGLYTAIILGLGAMVWTHFNEPIHASLIQYADFGLTIRLDALSSLMYTMIGIIGLVVVRYSRNYLDGEKRHKQFIARLATTIAFVQLLVISGNLAIFFISWVGTSMGLHQLLLFYPERKKARLAAHKKFIIARMGDLTLLSSFILIYLQLGTADLSQIFEQVQNLSRETLPFQLELAGILLVASACLKSVQIPFHGWLLDVMETPTPVSALLHAGLLNAGPFLILRFAYLIDLTSTATIVLIIIGGLSALFGAIIAITQPSIKTSLAYSSIGHMGFTLLVCGLGVYAASLLHLVAHSFYKAHSFLSSGSLIEKVQTSGADHYKRSYRIGRIILAVITSVVLYLGITSFWQNSMEMEFQLSVISGIIFLGILSLHINTLDSTNGGRSIIYLIVGSLLVVNCFYLFEHAFAFLLKNQIPSIRTLSETDQGIVLGLMILFTLTVLSQSMFSQFANSLFFRRMEIHFRNGLYLNHILNRFMNSLTLKPIK</sequence>
<feature type="transmembrane region" description="Helical" evidence="7">
    <location>
        <begin position="422"/>
        <end position="444"/>
    </location>
</feature>
<proteinExistence type="inferred from homology"/>
<keyword evidence="3 7" id="KW-1003">Cell membrane</keyword>
<evidence type="ECO:0000313" key="11">
    <source>
        <dbReference type="EMBL" id="MCS5491030.1"/>
    </source>
</evidence>
<comment type="similarity">
    <text evidence="7">Belongs to the inorganic carbon transporter (TC 9.A.2) DabB family.</text>
</comment>
<evidence type="ECO:0000313" key="12">
    <source>
        <dbReference type="Proteomes" id="UP001206788"/>
    </source>
</evidence>
<evidence type="ECO:0000256" key="8">
    <source>
        <dbReference type="RuleBase" id="RU000320"/>
    </source>
</evidence>
<feature type="transmembrane region" description="Helical" evidence="7">
    <location>
        <begin position="245"/>
        <end position="266"/>
    </location>
</feature>
<feature type="transmembrane region" description="Helical" evidence="7">
    <location>
        <begin position="74"/>
        <end position="93"/>
    </location>
</feature>
<feature type="transmembrane region" description="Helical" evidence="7">
    <location>
        <begin position="165"/>
        <end position="185"/>
    </location>
</feature>
<dbReference type="InterPro" id="IPR001750">
    <property type="entry name" value="ND/Mrp_TM"/>
</dbReference>
<comment type="subcellular location">
    <subcellularLocation>
        <location evidence="7">Cell membrane</location>
        <topology evidence="7">Multi-pass membrane protein</topology>
    </subcellularLocation>
    <subcellularLocation>
        <location evidence="1">Endomembrane system</location>
        <topology evidence="1">Multi-pass membrane protein</topology>
    </subcellularLocation>
    <subcellularLocation>
        <location evidence="8">Membrane</location>
        <topology evidence="8">Multi-pass membrane protein</topology>
    </subcellularLocation>
</comment>
<feature type="transmembrane region" description="Helical" evidence="7">
    <location>
        <begin position="306"/>
        <end position="330"/>
    </location>
</feature>
<feature type="transmembrane region" description="Helical" evidence="7">
    <location>
        <begin position="36"/>
        <end position="54"/>
    </location>
</feature>
<evidence type="ECO:0000259" key="9">
    <source>
        <dbReference type="Pfam" id="PF00361"/>
    </source>
</evidence>
<dbReference type="InterPro" id="IPR046396">
    <property type="entry name" value="Transporter_DabB"/>
</dbReference>
<evidence type="ECO:0000256" key="4">
    <source>
        <dbReference type="ARBA" id="ARBA00022692"/>
    </source>
</evidence>
<evidence type="ECO:0000256" key="7">
    <source>
        <dbReference type="HAMAP-Rule" id="MF_00862"/>
    </source>
</evidence>
<name>A0ABT2G6W7_9BACT</name>
<feature type="transmembrane region" description="Helical" evidence="7">
    <location>
        <begin position="366"/>
        <end position="386"/>
    </location>
</feature>
<organism evidence="11 12">
    <name type="scientific">Algoriphagus limi</name>
    <dbReference type="NCBI Taxonomy" id="2975273"/>
    <lineage>
        <taxon>Bacteria</taxon>
        <taxon>Pseudomonadati</taxon>
        <taxon>Bacteroidota</taxon>
        <taxon>Cytophagia</taxon>
        <taxon>Cytophagales</taxon>
        <taxon>Cyclobacteriaceae</taxon>
        <taxon>Algoriphagus</taxon>
    </lineage>
</organism>
<feature type="transmembrane region" description="Helical" evidence="7">
    <location>
        <begin position="113"/>
        <end position="137"/>
    </location>
</feature>
<feature type="transmembrane region" description="Helical" evidence="7">
    <location>
        <begin position="273"/>
        <end position="294"/>
    </location>
</feature>
<dbReference type="Proteomes" id="UP001206788">
    <property type="component" value="Unassembled WGS sequence"/>
</dbReference>
<evidence type="ECO:0000256" key="3">
    <source>
        <dbReference type="ARBA" id="ARBA00022475"/>
    </source>
</evidence>
<comment type="caution">
    <text evidence="11">The sequence shown here is derived from an EMBL/GenBank/DDBJ whole genome shotgun (WGS) entry which is preliminary data.</text>
</comment>
<evidence type="ECO:0000256" key="1">
    <source>
        <dbReference type="ARBA" id="ARBA00004127"/>
    </source>
</evidence>
<dbReference type="EMBL" id="JANWGH010000002">
    <property type="protein sequence ID" value="MCS5491030.1"/>
    <property type="molecule type" value="Genomic_DNA"/>
</dbReference>
<dbReference type="RefSeq" id="WP_259414699.1">
    <property type="nucleotide sequence ID" value="NZ_JANWGH010000002.1"/>
</dbReference>
<keyword evidence="4 7" id="KW-0812">Transmembrane</keyword>
<comment type="subunit">
    <text evidence="7">Forms a complex with DabA.</text>
</comment>
<protein>
    <recommendedName>
        <fullName evidence="7">Probable inorganic carbon transporter subunit DabB</fullName>
    </recommendedName>
</protein>